<proteinExistence type="predicted"/>
<reference evidence="2" key="1">
    <citation type="submission" date="2021-02" db="EMBL/GenBank/DDBJ databases">
        <title>Infant gut strain persistence is associated with maternal origin, phylogeny, and functional potential including surface adhesion and iron acquisition.</title>
        <authorList>
            <person name="Lou Y.C."/>
        </authorList>
    </citation>
    <scope>NUCLEOTIDE SEQUENCE</scope>
    <source>
        <strain evidence="2">L3_101_000G1_dasL3_101_000G1_concoct_7_sub</strain>
    </source>
</reference>
<organism evidence="2 3">
    <name type="scientific">Campylobacter concisus</name>
    <dbReference type="NCBI Taxonomy" id="199"/>
    <lineage>
        <taxon>Bacteria</taxon>
        <taxon>Pseudomonadati</taxon>
        <taxon>Campylobacterota</taxon>
        <taxon>Epsilonproteobacteria</taxon>
        <taxon>Campylobacterales</taxon>
        <taxon>Campylobacteraceae</taxon>
        <taxon>Campylobacter</taxon>
    </lineage>
</organism>
<gene>
    <name evidence="2" type="ORF">KIC69_01345</name>
</gene>
<protein>
    <submittedName>
        <fullName evidence="2">DUF2974 domain-containing protein</fullName>
    </submittedName>
</protein>
<sequence>MNTIKNLTNKDMVNRIKDYADIADVSYAFFEYIDENEIWSFSDKFYNERILKTPKPRWDYADGINFLYEKEIQTIVTDSQGNTTTEIKKTPITYALCVEARFMQDLTIKLPSKSEILATQDKNNVLIDKKEEKPEYRKILNNIKNFIYVDEDTKLQTIFYSVKNLSKRTKNFTSRFKLLKHQKNDDEGFSTTLFEDTKDNNKKILTFRGTEITPGDLKADNQLATYRIPTQVNSLINFFLDSVIPILKEGEKINICGHSLGGYLTQVCAFTFAEYIDEIYTFNSPGLLSDYANTVDFAHKIDRIDRILSNKNIFTIRRLTPNMQSMLSCKKRLYVNLILADKDHTYLPAPLNVNNIYHMKTDNDSLAFNNKLYENAIQDLGVDINGNEVLINIGNVDAVLKTNVSISSHFLTYTAATLYFFSYLLEEKNNNEKTNNVSLKGTFLYLNDFMEQNYKLIFDLDTNLLIEYKNKTSYIDNKATLPPLLYNKNKNWMLLILINNIKHDFKILNHNLEDEQEALIIEDIFKLSDKKQYTKIISKDEVEKFKEGGCENIEDKRAMHKCRTYKVVDESSSDITSTKAEASKLYTYASNFTRSLSSQDNKAYFMKKSEQTYSLLFDNSTGSGSINLYDVKDRGEIKFGFLSASSSVYVDKDKESLAIFTKDKDIVDIDKIYDKIRDKFGVENPENYKVDLFLNATLLKGANEAKDYKFGFTNFKDEKEHDLYENKEEQKPFYYFSPRGDESSKGSLDITNKNTSIRVLGYDIERGSLDVKLKRANNDEKKEKQAQDREATTHQSMPSGAVATNFIAHPVIEDDIITCPHGGKVALKSKAGRSITSNGIPLILGQDFLGSPIVGCSANSPCTCVAHVPKSALSAKRVNDNHALMQDLVHHCLSDKNCSLSIAKKSNLLTFEGVKYVDKNGNEVAPKDVQITQNPRLRFFMKSAASQRDNMHVAIYSINGTEYKEPNGADEIVLKESDARDVSDKALLKLFNENFKTTSQRKYEFKEYSLKYGADVFRLNFIKPEYKSKHGVNGYYERLSEYENDVRNLIFLTPNQTKDITIKIAKGLDAKIEKDAEITDVVVLQGL</sequence>
<name>A0A9E1F1Z8_9BACT</name>
<feature type="compositionally biased region" description="Basic and acidic residues" evidence="1">
    <location>
        <begin position="774"/>
        <end position="792"/>
    </location>
</feature>
<feature type="region of interest" description="Disordered" evidence="1">
    <location>
        <begin position="774"/>
        <end position="800"/>
    </location>
</feature>
<dbReference type="Pfam" id="PF11187">
    <property type="entry name" value="Mbeg1-like"/>
    <property type="match status" value="1"/>
</dbReference>
<dbReference type="InterPro" id="IPR024499">
    <property type="entry name" value="Mbeg1-like"/>
</dbReference>
<dbReference type="AlphaFoldDB" id="A0A9E1F1Z8"/>
<dbReference type="Gene3D" id="3.40.50.1820">
    <property type="entry name" value="alpha/beta hydrolase"/>
    <property type="match status" value="1"/>
</dbReference>
<comment type="caution">
    <text evidence="2">The sequence shown here is derived from an EMBL/GenBank/DDBJ whole genome shotgun (WGS) entry which is preliminary data.</text>
</comment>
<accession>A0A9E1F1Z8</accession>
<evidence type="ECO:0000313" key="2">
    <source>
        <dbReference type="EMBL" id="MBS5829460.1"/>
    </source>
</evidence>
<evidence type="ECO:0000256" key="1">
    <source>
        <dbReference type="SAM" id="MobiDB-lite"/>
    </source>
</evidence>
<evidence type="ECO:0000313" key="3">
    <source>
        <dbReference type="Proteomes" id="UP000824019"/>
    </source>
</evidence>
<dbReference type="SUPFAM" id="SSF53474">
    <property type="entry name" value="alpha/beta-Hydrolases"/>
    <property type="match status" value="1"/>
</dbReference>
<dbReference type="InterPro" id="IPR029058">
    <property type="entry name" value="AB_hydrolase_fold"/>
</dbReference>
<dbReference type="EMBL" id="JAHAKR010000028">
    <property type="protein sequence ID" value="MBS5829460.1"/>
    <property type="molecule type" value="Genomic_DNA"/>
</dbReference>
<dbReference type="Proteomes" id="UP000824019">
    <property type="component" value="Unassembled WGS sequence"/>
</dbReference>